<feature type="non-terminal residue" evidence="2">
    <location>
        <position position="1"/>
    </location>
</feature>
<feature type="compositionally biased region" description="Polar residues" evidence="1">
    <location>
        <begin position="94"/>
        <end position="106"/>
    </location>
</feature>
<gene>
    <name evidence="2" type="ORF">CVT25_006119</name>
</gene>
<evidence type="ECO:0000313" key="2">
    <source>
        <dbReference type="EMBL" id="PPQ83715.1"/>
    </source>
</evidence>
<dbReference type="Proteomes" id="UP000283269">
    <property type="component" value="Unassembled WGS sequence"/>
</dbReference>
<dbReference type="OrthoDB" id="3057617at2759"/>
<dbReference type="EMBL" id="NHYD01002983">
    <property type="protein sequence ID" value="PPQ83715.1"/>
    <property type="molecule type" value="Genomic_DNA"/>
</dbReference>
<proteinExistence type="predicted"/>
<comment type="caution">
    <text evidence="2">The sequence shown here is derived from an EMBL/GenBank/DDBJ whole genome shotgun (WGS) entry which is preliminary data.</text>
</comment>
<evidence type="ECO:0000313" key="3">
    <source>
        <dbReference type="Proteomes" id="UP000283269"/>
    </source>
</evidence>
<organism evidence="2 3">
    <name type="scientific">Psilocybe cyanescens</name>
    <dbReference type="NCBI Taxonomy" id="93625"/>
    <lineage>
        <taxon>Eukaryota</taxon>
        <taxon>Fungi</taxon>
        <taxon>Dikarya</taxon>
        <taxon>Basidiomycota</taxon>
        <taxon>Agaricomycotina</taxon>
        <taxon>Agaricomycetes</taxon>
        <taxon>Agaricomycetidae</taxon>
        <taxon>Agaricales</taxon>
        <taxon>Agaricineae</taxon>
        <taxon>Strophariaceae</taxon>
        <taxon>Psilocybe</taxon>
    </lineage>
</organism>
<protein>
    <submittedName>
        <fullName evidence="2">Uncharacterized protein</fullName>
    </submittedName>
</protein>
<keyword evidence="3" id="KW-1185">Reference proteome</keyword>
<feature type="compositionally biased region" description="Basic and acidic residues" evidence="1">
    <location>
        <begin position="60"/>
        <end position="78"/>
    </location>
</feature>
<dbReference type="InParanoid" id="A0A409WYW3"/>
<feature type="region of interest" description="Disordered" evidence="1">
    <location>
        <begin position="1"/>
        <end position="120"/>
    </location>
</feature>
<evidence type="ECO:0000256" key="1">
    <source>
        <dbReference type="SAM" id="MobiDB-lite"/>
    </source>
</evidence>
<accession>A0A409WYW3</accession>
<name>A0A409WYW3_PSICY</name>
<feature type="compositionally biased region" description="Polar residues" evidence="1">
    <location>
        <begin position="37"/>
        <end position="59"/>
    </location>
</feature>
<sequence>CAADGSYSSKKAKPDPREQQIDDEFLARNYRQDSSGRFHTQPTPTSSMFSPQGPGSNRSNKAEQKRDESSLGDPEVHRLGVVQLKPPTLGIDGSASTDSMNVSSGSDGKVNPEIVVSAPG</sequence>
<reference evidence="2 3" key="1">
    <citation type="journal article" date="2018" name="Evol. Lett.">
        <title>Horizontal gene cluster transfer increased hallucinogenic mushroom diversity.</title>
        <authorList>
            <person name="Reynolds H.T."/>
            <person name="Vijayakumar V."/>
            <person name="Gluck-Thaler E."/>
            <person name="Korotkin H.B."/>
            <person name="Matheny P.B."/>
            <person name="Slot J.C."/>
        </authorList>
    </citation>
    <scope>NUCLEOTIDE SEQUENCE [LARGE SCALE GENOMIC DNA]</scope>
    <source>
        <strain evidence="2 3">2631</strain>
    </source>
</reference>
<dbReference type="AlphaFoldDB" id="A0A409WYW3"/>